<organism evidence="1 2">
    <name type="scientific">Anabaena azotica FACHB-119</name>
    <dbReference type="NCBI Taxonomy" id="947527"/>
    <lineage>
        <taxon>Bacteria</taxon>
        <taxon>Bacillati</taxon>
        <taxon>Cyanobacteriota</taxon>
        <taxon>Cyanophyceae</taxon>
        <taxon>Nostocales</taxon>
        <taxon>Nostocaceae</taxon>
        <taxon>Anabaena</taxon>
        <taxon>Anabaena azotica</taxon>
    </lineage>
</organism>
<dbReference type="Pfam" id="PF13195">
    <property type="entry name" value="DUF4011"/>
    <property type="match status" value="1"/>
</dbReference>
<gene>
    <name evidence="1" type="ORF">H6G83_15845</name>
</gene>
<sequence>MKPLNQEAQQKIIQKIAKWKAGLADLGRKNPLIKFQPDNRRTLEVLTDELDIIFTDFVEKRKTFKFSIVDSDFQDNVLSKSTKALSSSKNPLELITRQTGNEQIKRLKTLRTEARKSIEERGFNSLFLAMGTLTWYDKDKPEEALLSPLILW</sequence>
<dbReference type="InterPro" id="IPR025103">
    <property type="entry name" value="DUF4011"/>
</dbReference>
<reference evidence="1 2" key="1">
    <citation type="journal article" date="2020" name="ISME J.">
        <title>Comparative genomics reveals insights into cyanobacterial evolution and habitat adaptation.</title>
        <authorList>
            <person name="Chen M.Y."/>
            <person name="Teng W.K."/>
            <person name="Zhao L."/>
            <person name="Hu C.X."/>
            <person name="Zhou Y.K."/>
            <person name="Han B.P."/>
            <person name="Song L.R."/>
            <person name="Shu W.S."/>
        </authorList>
    </citation>
    <scope>NUCLEOTIDE SEQUENCE [LARGE SCALE GENOMIC DNA]</scope>
    <source>
        <strain evidence="1 2">FACHB-119</strain>
    </source>
</reference>
<name>A0ABR8D4I6_9NOST</name>
<dbReference type="Proteomes" id="UP000661112">
    <property type="component" value="Unassembled WGS sequence"/>
</dbReference>
<proteinExistence type="predicted"/>
<keyword evidence="2" id="KW-1185">Reference proteome</keyword>
<accession>A0ABR8D4I6</accession>
<protein>
    <submittedName>
        <fullName evidence="1">DUF4011 domain-containing protein</fullName>
    </submittedName>
</protein>
<dbReference type="EMBL" id="JACJSG010000020">
    <property type="protein sequence ID" value="MBD2502065.1"/>
    <property type="molecule type" value="Genomic_DNA"/>
</dbReference>
<dbReference type="RefSeq" id="WP_190473950.1">
    <property type="nucleotide sequence ID" value="NZ_JACJSG010000020.1"/>
</dbReference>
<evidence type="ECO:0000313" key="1">
    <source>
        <dbReference type="EMBL" id="MBD2502065.1"/>
    </source>
</evidence>
<comment type="caution">
    <text evidence="1">The sequence shown here is derived from an EMBL/GenBank/DDBJ whole genome shotgun (WGS) entry which is preliminary data.</text>
</comment>
<evidence type="ECO:0000313" key="2">
    <source>
        <dbReference type="Proteomes" id="UP000661112"/>
    </source>
</evidence>